<keyword evidence="1" id="KW-0732">Signal</keyword>
<dbReference type="AlphaFoldDB" id="A0A8J2PGJ8"/>
<dbReference type="Pfam" id="PF07327">
    <property type="entry name" value="Neuroparsin"/>
    <property type="match status" value="1"/>
</dbReference>
<evidence type="ECO:0000313" key="3">
    <source>
        <dbReference type="Proteomes" id="UP000708208"/>
    </source>
</evidence>
<dbReference type="InterPro" id="IPR010850">
    <property type="entry name" value="Neuroparsin"/>
</dbReference>
<evidence type="ECO:0000256" key="1">
    <source>
        <dbReference type="SAM" id="SignalP"/>
    </source>
</evidence>
<gene>
    <name evidence="2" type="ORF">AFUS01_LOCUS38793</name>
</gene>
<dbReference type="EMBL" id="CAJVCH010549303">
    <property type="protein sequence ID" value="CAG7828898.1"/>
    <property type="molecule type" value="Genomic_DNA"/>
</dbReference>
<proteinExistence type="predicted"/>
<name>A0A8J2PGJ8_9HEXA</name>
<comment type="caution">
    <text evidence="2">The sequence shown here is derived from an EMBL/GenBank/DDBJ whole genome shotgun (WGS) entry which is preliminary data.</text>
</comment>
<accession>A0A8J2PGJ8</accession>
<keyword evidence="3" id="KW-1185">Reference proteome</keyword>
<dbReference type="Proteomes" id="UP000708208">
    <property type="component" value="Unassembled WGS sequence"/>
</dbReference>
<protein>
    <recommendedName>
        <fullName evidence="4">Neuroparsin</fullName>
    </recommendedName>
</protein>
<feature type="chain" id="PRO_5035202810" description="Neuroparsin" evidence="1">
    <location>
        <begin position="25"/>
        <end position="105"/>
    </location>
</feature>
<evidence type="ECO:0008006" key="4">
    <source>
        <dbReference type="Google" id="ProtNLM"/>
    </source>
</evidence>
<dbReference type="OrthoDB" id="5976811at2759"/>
<reference evidence="2" key="1">
    <citation type="submission" date="2021-06" db="EMBL/GenBank/DDBJ databases">
        <authorList>
            <person name="Hodson N. C."/>
            <person name="Mongue J. A."/>
            <person name="Jaron S. K."/>
        </authorList>
    </citation>
    <scope>NUCLEOTIDE SEQUENCE</scope>
</reference>
<organism evidence="2 3">
    <name type="scientific">Allacma fusca</name>
    <dbReference type="NCBI Taxonomy" id="39272"/>
    <lineage>
        <taxon>Eukaryota</taxon>
        <taxon>Metazoa</taxon>
        <taxon>Ecdysozoa</taxon>
        <taxon>Arthropoda</taxon>
        <taxon>Hexapoda</taxon>
        <taxon>Collembola</taxon>
        <taxon>Symphypleona</taxon>
        <taxon>Sminthuridae</taxon>
        <taxon>Allacma</taxon>
    </lineage>
</organism>
<feature type="signal peptide" evidence="1">
    <location>
        <begin position="1"/>
        <end position="24"/>
    </location>
</feature>
<evidence type="ECO:0000313" key="2">
    <source>
        <dbReference type="EMBL" id="CAG7828898.1"/>
    </source>
</evidence>
<sequence length="105" mass="11236">MNTNTVTLFGAILFISFCVSFTWGAAGMPRCPPCPGGECPEPDNCPHGKVTNYCGRKVCAKGPGEICGNGMFQMYGTCGEGMFCRCGRCIGCSLNTFECYDKTCI</sequence>